<dbReference type="PANTHER" id="PTHR43788">
    <property type="entry name" value="DNA2/NAM7 HELICASE FAMILY MEMBER"/>
    <property type="match status" value="1"/>
</dbReference>
<feature type="compositionally biased region" description="Basic and acidic residues" evidence="2">
    <location>
        <begin position="815"/>
        <end position="831"/>
    </location>
</feature>
<dbReference type="RefSeq" id="WP_126727275.1">
    <property type="nucleotide sequence ID" value="NZ_RYZH01000048.1"/>
</dbReference>
<dbReference type="OrthoDB" id="1826980at2"/>
<dbReference type="InterPro" id="IPR027417">
    <property type="entry name" value="P-loop_NTPase"/>
</dbReference>
<dbReference type="SUPFAM" id="SSF52540">
    <property type="entry name" value="P-loop containing nucleoside triphosphate hydrolases"/>
    <property type="match status" value="2"/>
</dbReference>
<feature type="domain" description="TrwC relaxase" evidence="3">
    <location>
        <begin position="12"/>
        <end position="287"/>
    </location>
</feature>
<protein>
    <submittedName>
        <fullName evidence="4">Conjugative relaxase</fullName>
    </submittedName>
</protein>
<name>A0A432MF55_9BACT</name>
<keyword evidence="5" id="KW-1185">Reference proteome</keyword>
<evidence type="ECO:0000256" key="1">
    <source>
        <dbReference type="SAM" id="Coils"/>
    </source>
</evidence>
<evidence type="ECO:0000313" key="4">
    <source>
        <dbReference type="EMBL" id="RUL84602.1"/>
    </source>
</evidence>
<dbReference type="AlphaFoldDB" id="A0A432MF55"/>
<dbReference type="Gene3D" id="2.30.30.940">
    <property type="match status" value="1"/>
</dbReference>
<dbReference type="InterPro" id="IPR014862">
    <property type="entry name" value="TrwC"/>
</dbReference>
<gene>
    <name evidence="4" type="ORF">TsocGM_20210</name>
</gene>
<evidence type="ECO:0000256" key="2">
    <source>
        <dbReference type="SAM" id="MobiDB-lite"/>
    </source>
</evidence>
<feature type="coiled-coil region" evidence="1">
    <location>
        <begin position="655"/>
        <end position="682"/>
    </location>
</feature>
<dbReference type="NCBIfam" id="TIGR02686">
    <property type="entry name" value="relax_trwC"/>
    <property type="match status" value="1"/>
</dbReference>
<feature type="region of interest" description="Disordered" evidence="2">
    <location>
        <begin position="815"/>
        <end position="840"/>
    </location>
</feature>
<evidence type="ECO:0000313" key="5">
    <source>
        <dbReference type="Proteomes" id="UP000280296"/>
    </source>
</evidence>
<dbReference type="Pfam" id="PF13604">
    <property type="entry name" value="AAA_30"/>
    <property type="match status" value="1"/>
</dbReference>
<dbReference type="CDD" id="cd18809">
    <property type="entry name" value="SF1_C_RecD"/>
    <property type="match status" value="1"/>
</dbReference>
<dbReference type="NCBIfam" id="NF041492">
    <property type="entry name" value="MobF"/>
    <property type="match status" value="1"/>
</dbReference>
<accession>A0A432MF55</accession>
<comment type="caution">
    <text evidence="4">The sequence shown here is derived from an EMBL/GenBank/DDBJ whole genome shotgun (WGS) entry which is preliminary data.</text>
</comment>
<dbReference type="InterPro" id="IPR050534">
    <property type="entry name" value="Coronavir_polyprotein_1ab"/>
</dbReference>
<dbReference type="Pfam" id="PF08751">
    <property type="entry name" value="TrwC"/>
    <property type="match status" value="1"/>
</dbReference>
<keyword evidence="1" id="KW-0175">Coiled coil</keyword>
<dbReference type="SUPFAM" id="SSF55464">
    <property type="entry name" value="Origin of replication-binding domain, RBD-like"/>
    <property type="match status" value="1"/>
</dbReference>
<organism evidence="4 5">
    <name type="scientific">Tautonia sociabilis</name>
    <dbReference type="NCBI Taxonomy" id="2080755"/>
    <lineage>
        <taxon>Bacteria</taxon>
        <taxon>Pseudomonadati</taxon>
        <taxon>Planctomycetota</taxon>
        <taxon>Planctomycetia</taxon>
        <taxon>Isosphaerales</taxon>
        <taxon>Isosphaeraceae</taxon>
        <taxon>Tautonia</taxon>
    </lineage>
</organism>
<feature type="compositionally biased region" description="Basic and acidic residues" evidence="2">
    <location>
        <begin position="75"/>
        <end position="87"/>
    </location>
</feature>
<sequence>MLSISPLASGGRVAYYLDLANVNYYEQGGEPPGRWYGQGAREFGLAGEVKREHLERLCEGFDPHDGGRPLVRNAGRRDGPAPRKPGDDLTFSAPKSVSIAWACADDQLRGEIERADREAVKQALDYIERTCGHARVGKQGLERVPVPLTFALFRHASSRAGDPQLHTHVVCPNVAVHADGRTTAIDSTAFYHHKMAAGALYRAALAHGLRQLGFAIERDGSSFKLGHIPEPLVEHFSKRRAEIEQQILKRAGTLAAGSARMAELITLETRRLKEERPRSELLAEWQRIGRSYGIDRNTIAVHLRSPRPDPPTVRERLKDRLFAEAISDLTERHSHWSEKDLIQKVAETAQGSAFGARDVLELVDDRLTSPELVRLGRLVTERRDLAKRRYAERSEDRYTTPEVLRLERQMLERVDRMARQSGALEERWVSAQLALRPTLSEEQAAAVRHLTARPGRVQCLTGKAGTGKSFTLDTCRLVWELAGQEVIGCAIAGVAADELRRSANIPSDTLAMTLARLGRRDLVLKSNHVVVVDEAGMVPTKAMAELIGHVERAGAKLVLVGDAMQLQPIGAGGPFKSIAERVGEGRLEQIRRQREEWRREAVHAFSRGEAQAALAAYAERGQLHVTKDRDGAMLRLVEQWKADDGVTKPAETLLLAGLNVEVRTINRMCQALRREAGQLRERALHVDGDRIHEGDRVQFTRRNRKLGIENGFTGDVLRVDTLKKTLTVRLDKGGRAVTVRVKDDPHLRLAYCSTVHKAQGRTVERAHVLLGGPMSDRHLAYVQASRSRGETHLVIDEDSAGPKLRDAIRTLSRARQKDLAHDLIEPQERRPRPQPMPQTL</sequence>
<dbReference type="EMBL" id="RYZH01000048">
    <property type="protein sequence ID" value="RUL84602.1"/>
    <property type="molecule type" value="Genomic_DNA"/>
</dbReference>
<reference evidence="4 5" key="1">
    <citation type="submission" date="2018-12" db="EMBL/GenBank/DDBJ databases">
        <authorList>
            <person name="Toschakov S.V."/>
        </authorList>
    </citation>
    <scope>NUCLEOTIDE SEQUENCE [LARGE SCALE GENOMIC DNA]</scope>
    <source>
        <strain evidence="4 5">GM2012</strain>
    </source>
</reference>
<dbReference type="Gene3D" id="3.40.50.300">
    <property type="entry name" value="P-loop containing nucleotide triphosphate hydrolases"/>
    <property type="match status" value="2"/>
</dbReference>
<feature type="region of interest" description="Disordered" evidence="2">
    <location>
        <begin position="65"/>
        <end position="89"/>
    </location>
</feature>
<dbReference type="Proteomes" id="UP000280296">
    <property type="component" value="Unassembled WGS sequence"/>
</dbReference>
<dbReference type="CDD" id="cd17933">
    <property type="entry name" value="DEXSc_RecD-like"/>
    <property type="match status" value="1"/>
</dbReference>
<proteinExistence type="predicted"/>
<dbReference type="InterPro" id="IPR014059">
    <property type="entry name" value="TraI/TrwC_relax"/>
</dbReference>
<reference evidence="4 5" key="2">
    <citation type="submission" date="2019-01" db="EMBL/GenBank/DDBJ databases">
        <title>Tautonia sociabilis, a novel thermotolerant planctomycete of Isosphaeraceae family, isolated from a 4000 m deep subterranean habitat.</title>
        <authorList>
            <person name="Kovaleva O.L."/>
            <person name="Elcheninov A.G."/>
            <person name="Van Heerden E."/>
            <person name="Toshchakov S.V."/>
            <person name="Novikov A."/>
            <person name="Bonch-Osmolovskaya E.A."/>
            <person name="Kublanov I.V."/>
        </authorList>
    </citation>
    <scope>NUCLEOTIDE SEQUENCE [LARGE SCALE GENOMIC DNA]</scope>
    <source>
        <strain evidence="4 5">GM2012</strain>
    </source>
</reference>
<evidence type="ECO:0000259" key="3">
    <source>
        <dbReference type="Pfam" id="PF08751"/>
    </source>
</evidence>